<dbReference type="GO" id="GO:0016787">
    <property type="term" value="F:hydrolase activity"/>
    <property type="evidence" value="ECO:0007669"/>
    <property type="project" value="UniProtKB-KW"/>
</dbReference>
<protein>
    <submittedName>
        <fullName evidence="3">Carbon-nitrogen hydrolase family protein</fullName>
    </submittedName>
</protein>
<dbReference type="RefSeq" id="WP_220336100.1">
    <property type="nucleotide sequence ID" value="NZ_JAEUAK010000008.1"/>
</dbReference>
<evidence type="ECO:0000256" key="1">
    <source>
        <dbReference type="ARBA" id="ARBA00022801"/>
    </source>
</evidence>
<evidence type="ECO:0000313" key="4">
    <source>
        <dbReference type="Proteomes" id="UP000717752"/>
    </source>
</evidence>
<dbReference type="CDD" id="cd07197">
    <property type="entry name" value="nitrilase"/>
    <property type="match status" value="1"/>
</dbReference>
<dbReference type="Proteomes" id="UP000717752">
    <property type="component" value="Unassembled WGS sequence"/>
</dbReference>
<organism evidence="3 4">
    <name type="scientific">Rhizobium mesosinicum</name>
    <dbReference type="NCBI Taxonomy" id="335017"/>
    <lineage>
        <taxon>Bacteria</taxon>
        <taxon>Pseudomonadati</taxon>
        <taxon>Pseudomonadota</taxon>
        <taxon>Alphaproteobacteria</taxon>
        <taxon>Hyphomicrobiales</taxon>
        <taxon>Rhizobiaceae</taxon>
        <taxon>Rhizobium/Agrobacterium group</taxon>
        <taxon>Rhizobium</taxon>
    </lineage>
</organism>
<dbReference type="PROSITE" id="PS50263">
    <property type="entry name" value="CN_HYDROLASE"/>
    <property type="match status" value="1"/>
</dbReference>
<dbReference type="EMBL" id="JAEUAK010000008">
    <property type="protein sequence ID" value="MBW9054743.1"/>
    <property type="molecule type" value="Genomic_DNA"/>
</dbReference>
<gene>
    <name evidence="3" type="ORF">JNB85_20280</name>
</gene>
<dbReference type="SUPFAM" id="SSF56317">
    <property type="entry name" value="Carbon-nitrogen hydrolase"/>
    <property type="match status" value="1"/>
</dbReference>
<dbReference type="Pfam" id="PF00795">
    <property type="entry name" value="CN_hydrolase"/>
    <property type="match status" value="1"/>
</dbReference>
<dbReference type="InterPro" id="IPR003010">
    <property type="entry name" value="C-N_Hydrolase"/>
</dbReference>
<dbReference type="PANTHER" id="PTHR43674:SF2">
    <property type="entry name" value="BETA-UREIDOPROPIONASE"/>
    <property type="match status" value="1"/>
</dbReference>
<keyword evidence="4" id="KW-1185">Reference proteome</keyword>
<comment type="caution">
    <text evidence="3">The sequence shown here is derived from an EMBL/GenBank/DDBJ whole genome shotgun (WGS) entry which is preliminary data.</text>
</comment>
<keyword evidence="1 3" id="KW-0378">Hydrolase</keyword>
<dbReference type="InterPro" id="IPR036526">
    <property type="entry name" value="C-N_Hydrolase_sf"/>
</dbReference>
<dbReference type="InterPro" id="IPR050345">
    <property type="entry name" value="Aliph_Amidase/BUP"/>
</dbReference>
<dbReference type="Gene3D" id="3.60.110.10">
    <property type="entry name" value="Carbon-nitrogen hydrolase"/>
    <property type="match status" value="1"/>
</dbReference>
<reference evidence="3 4" key="1">
    <citation type="journal article" date="2021" name="MBio">
        <title>Poor Competitiveness of Bradyrhizobium in Pigeon Pea Root Colonization in Indian Soils.</title>
        <authorList>
            <person name="Chalasani D."/>
            <person name="Basu A."/>
            <person name="Pullabhotla S.V.S.R.N."/>
            <person name="Jorrin B."/>
            <person name="Neal A.L."/>
            <person name="Poole P.S."/>
            <person name="Podile A.R."/>
            <person name="Tkacz A."/>
        </authorList>
    </citation>
    <scope>NUCLEOTIDE SEQUENCE [LARGE SCALE GENOMIC DNA]</scope>
    <source>
        <strain evidence="3 4">HU56</strain>
    </source>
</reference>
<dbReference type="PANTHER" id="PTHR43674">
    <property type="entry name" value="NITRILASE C965.09-RELATED"/>
    <property type="match status" value="1"/>
</dbReference>
<accession>A0ABS7GXN2</accession>
<sequence length="246" mass="26691">MKTVRIAAAQTLEYRENVETALTCALDVIRQAEAEGACLLCFPEGFLQGYLTEPEAARRAAMDLESPAFEAILNRLAEASPTIVMGMIEAEGEALFNTAVVIEKGKLIGRYRKAHLLKGESFFQPGTETPVFAVDGLRFGINICYDTGFPEAARKVALTGASLLVCCANNMMPRANAEKFRDVHNAARGERCRETGLWLISADVTGEREGRISWGPTAVLNPAGKVVAQLPLEAPGLLVFDMAIER</sequence>
<evidence type="ECO:0000313" key="3">
    <source>
        <dbReference type="EMBL" id="MBW9054743.1"/>
    </source>
</evidence>
<proteinExistence type="predicted"/>
<feature type="domain" description="CN hydrolase" evidence="2">
    <location>
        <begin position="4"/>
        <end position="244"/>
    </location>
</feature>
<name>A0ABS7GXN2_9HYPH</name>
<evidence type="ECO:0000259" key="2">
    <source>
        <dbReference type="PROSITE" id="PS50263"/>
    </source>
</evidence>